<dbReference type="InParanoid" id="D2VBI5"/>
<dbReference type="GO" id="GO:0003677">
    <property type="term" value="F:DNA binding"/>
    <property type="evidence" value="ECO:0007669"/>
    <property type="project" value="UniProtKB-KW"/>
</dbReference>
<evidence type="ECO:0000256" key="5">
    <source>
        <dbReference type="ARBA" id="ARBA00023242"/>
    </source>
</evidence>
<feature type="compositionally biased region" description="Acidic residues" evidence="6">
    <location>
        <begin position="267"/>
        <end position="283"/>
    </location>
</feature>
<feature type="compositionally biased region" description="Acidic residues" evidence="6">
    <location>
        <begin position="124"/>
        <end position="144"/>
    </location>
</feature>
<feature type="region of interest" description="Disordered" evidence="6">
    <location>
        <begin position="1"/>
        <end position="79"/>
    </location>
</feature>
<evidence type="ECO:0000256" key="1">
    <source>
        <dbReference type="ARBA" id="ARBA00004123"/>
    </source>
</evidence>
<feature type="compositionally biased region" description="Basic and acidic residues" evidence="6">
    <location>
        <begin position="377"/>
        <end position="393"/>
    </location>
</feature>
<dbReference type="AlphaFoldDB" id="D2VBI5"/>
<keyword evidence="8" id="KW-1185">Reference proteome</keyword>
<dbReference type="SUPFAM" id="SSF50916">
    <property type="entry name" value="Rap30/74 interaction domains"/>
    <property type="match status" value="1"/>
</dbReference>
<evidence type="ECO:0000256" key="6">
    <source>
        <dbReference type="SAM" id="MobiDB-lite"/>
    </source>
</evidence>
<evidence type="ECO:0000256" key="2">
    <source>
        <dbReference type="ARBA" id="ARBA00023015"/>
    </source>
</evidence>
<dbReference type="VEuPathDB" id="AmoebaDB:NAEGRDRAFT_48210"/>
<dbReference type="KEGG" id="ngr:NAEGRDRAFT_48210"/>
<feature type="compositionally biased region" description="Basic and acidic residues" evidence="6">
    <location>
        <begin position="231"/>
        <end position="257"/>
    </location>
</feature>
<accession>D2VBI5</accession>
<organism evidence="8">
    <name type="scientific">Naegleria gruberi</name>
    <name type="common">Amoeba</name>
    <dbReference type="NCBI Taxonomy" id="5762"/>
    <lineage>
        <taxon>Eukaryota</taxon>
        <taxon>Discoba</taxon>
        <taxon>Heterolobosea</taxon>
        <taxon>Tetramitia</taxon>
        <taxon>Eutetramitia</taxon>
        <taxon>Vahlkampfiidae</taxon>
        <taxon>Naegleria</taxon>
    </lineage>
</organism>
<name>D2VBI5_NAEGR</name>
<evidence type="ECO:0000313" key="7">
    <source>
        <dbReference type="EMBL" id="EFC45804.1"/>
    </source>
</evidence>
<keyword evidence="4" id="KW-0804">Transcription</keyword>
<keyword evidence="3" id="KW-0238">DNA-binding</keyword>
<keyword evidence="5" id="KW-0539">Nucleus</keyword>
<dbReference type="InterPro" id="IPR011039">
    <property type="entry name" value="TFIIF_interaction"/>
</dbReference>
<feature type="region of interest" description="Disordered" evidence="6">
    <location>
        <begin position="120"/>
        <end position="155"/>
    </location>
</feature>
<dbReference type="GO" id="GO:0006367">
    <property type="term" value="P:transcription initiation at RNA polymerase II promoter"/>
    <property type="evidence" value="ECO:0007669"/>
    <property type="project" value="InterPro"/>
</dbReference>
<dbReference type="OrthoDB" id="10636828at2759"/>
<comment type="subcellular location">
    <subcellularLocation>
        <location evidence="1">Nucleus</location>
    </subcellularLocation>
</comment>
<evidence type="ECO:0000256" key="3">
    <source>
        <dbReference type="ARBA" id="ARBA00023125"/>
    </source>
</evidence>
<proteinExistence type="predicted"/>
<dbReference type="Proteomes" id="UP000006671">
    <property type="component" value="Unassembled WGS sequence"/>
</dbReference>
<dbReference type="RefSeq" id="XP_002678548.1">
    <property type="nucleotide sequence ID" value="XM_002678502.1"/>
</dbReference>
<feature type="compositionally biased region" description="Basic and acidic residues" evidence="6">
    <location>
        <begin position="284"/>
        <end position="302"/>
    </location>
</feature>
<feature type="compositionally biased region" description="Polar residues" evidence="6">
    <location>
        <begin position="1"/>
        <end position="10"/>
    </location>
</feature>
<dbReference type="GeneID" id="8859025"/>
<sequence>MNNQQQQSIKNPFAKSALQLQKEQRRKLMLQRQQGGNATPSASSSSPTPKPIIQNRSAPPTHIPRQAPPQNVNYNRPPPNVNVTELRLTKVATPNAYYICKFPKVLDFESMPGQLKIRLKGKEDEEADMEEKPQEEEPEPEEENPFQKKKQVRRNQKHEYIFENAEPPKKAFEGIPEETQDAKYALFIIRENPQTGQQEFGVLPVGSQWLTFRPRILKANAVPLTLEQAEKKMKQKDSLMSDQWKRIKPEIAEELKHDRKRKKEKEIDDEMDFEDVNDDDEQDEYSKKISREDRMEAKKVFGSDDENGSDSDSDSDDEEKMRKEKEKTSRRELDKLIKKENGEEVDEEDDENEQLKEKIKEAKKRKVEENSSGSSEVKTEEPEAKKVKTEPVSENDKLKNSILKYLKKKGEVKTSRFKKKFFKDCSSEQEKDQRKNQVLQIMKEIGAKTYDQNGTKVIKLDPTAQE</sequence>
<dbReference type="EMBL" id="GG738861">
    <property type="protein sequence ID" value="EFC45804.1"/>
    <property type="molecule type" value="Genomic_DNA"/>
</dbReference>
<feature type="compositionally biased region" description="Acidic residues" evidence="6">
    <location>
        <begin position="303"/>
        <end position="318"/>
    </location>
</feature>
<feature type="compositionally biased region" description="Basic and acidic residues" evidence="6">
    <location>
        <begin position="319"/>
        <end position="342"/>
    </location>
</feature>
<gene>
    <name evidence="7" type="ORF">NAEGRDRAFT_48210</name>
</gene>
<keyword evidence="2" id="KW-0805">Transcription regulation</keyword>
<feature type="region of interest" description="Disordered" evidence="6">
    <location>
        <begin position="231"/>
        <end position="393"/>
    </location>
</feature>
<reference evidence="7 8" key="1">
    <citation type="journal article" date="2010" name="Cell">
        <title>The genome of Naegleria gruberi illuminates early eukaryotic versatility.</title>
        <authorList>
            <person name="Fritz-Laylin L.K."/>
            <person name="Prochnik S.E."/>
            <person name="Ginger M.L."/>
            <person name="Dacks J.B."/>
            <person name="Carpenter M.L."/>
            <person name="Field M.C."/>
            <person name="Kuo A."/>
            <person name="Paredez A."/>
            <person name="Chapman J."/>
            <person name="Pham J."/>
            <person name="Shu S."/>
            <person name="Neupane R."/>
            <person name="Cipriano M."/>
            <person name="Mancuso J."/>
            <person name="Tu H."/>
            <person name="Salamov A."/>
            <person name="Lindquist E."/>
            <person name="Shapiro H."/>
            <person name="Lucas S."/>
            <person name="Grigoriev I.V."/>
            <person name="Cande W.Z."/>
            <person name="Fulton C."/>
            <person name="Rokhsar D.S."/>
            <person name="Dawson S.C."/>
        </authorList>
    </citation>
    <scope>NUCLEOTIDE SEQUENCE [LARGE SCALE GENOMIC DNA]</scope>
    <source>
        <strain evidence="7 8">NEG-M</strain>
    </source>
</reference>
<evidence type="ECO:0000313" key="8">
    <source>
        <dbReference type="Proteomes" id="UP000006671"/>
    </source>
</evidence>
<evidence type="ECO:0000256" key="4">
    <source>
        <dbReference type="ARBA" id="ARBA00023163"/>
    </source>
</evidence>
<feature type="compositionally biased region" description="Acidic residues" evidence="6">
    <location>
        <begin position="343"/>
        <end position="352"/>
    </location>
</feature>
<dbReference type="GO" id="GO:0005634">
    <property type="term" value="C:nucleus"/>
    <property type="evidence" value="ECO:0007669"/>
    <property type="project" value="UniProtKB-SubCell"/>
</dbReference>
<feature type="compositionally biased region" description="Low complexity" evidence="6">
    <location>
        <begin position="38"/>
        <end position="47"/>
    </location>
</feature>
<protein>
    <submittedName>
        <fullName evidence="7">Predicted protein</fullName>
    </submittedName>
</protein>